<dbReference type="InterPro" id="IPR000835">
    <property type="entry name" value="HTH_MarR-typ"/>
</dbReference>
<dbReference type="InterPro" id="IPR036390">
    <property type="entry name" value="WH_DNA-bd_sf"/>
</dbReference>
<gene>
    <name evidence="2" type="ORF">SAMN05421827_102343</name>
</gene>
<dbReference type="SUPFAM" id="SSF46785">
    <property type="entry name" value="Winged helix' DNA-binding domain"/>
    <property type="match status" value="1"/>
</dbReference>
<feature type="domain" description="HTH marR-type" evidence="1">
    <location>
        <begin position="40"/>
        <end position="97"/>
    </location>
</feature>
<evidence type="ECO:0000313" key="3">
    <source>
        <dbReference type="Proteomes" id="UP000199643"/>
    </source>
</evidence>
<dbReference type="Proteomes" id="UP000199643">
    <property type="component" value="Unassembled WGS sequence"/>
</dbReference>
<dbReference type="GO" id="GO:0003677">
    <property type="term" value="F:DNA binding"/>
    <property type="evidence" value="ECO:0007669"/>
    <property type="project" value="UniProtKB-KW"/>
</dbReference>
<dbReference type="InterPro" id="IPR036388">
    <property type="entry name" value="WH-like_DNA-bd_sf"/>
</dbReference>
<dbReference type="Gene3D" id="1.10.10.10">
    <property type="entry name" value="Winged helix-like DNA-binding domain superfamily/Winged helix DNA-binding domain"/>
    <property type="match status" value="1"/>
</dbReference>
<reference evidence="3" key="1">
    <citation type="submission" date="2016-10" db="EMBL/GenBank/DDBJ databases">
        <authorList>
            <person name="Varghese N."/>
            <person name="Submissions S."/>
        </authorList>
    </citation>
    <scope>NUCLEOTIDE SEQUENCE [LARGE SCALE GENOMIC DNA]</scope>
    <source>
        <strain evidence="3">DSM 17933</strain>
    </source>
</reference>
<dbReference type="AlphaFoldDB" id="A0A1G7QLE2"/>
<evidence type="ECO:0000313" key="2">
    <source>
        <dbReference type="EMBL" id="SDF99298.1"/>
    </source>
</evidence>
<proteinExistence type="predicted"/>
<accession>A0A1G7QLE2</accession>
<evidence type="ECO:0000259" key="1">
    <source>
        <dbReference type="Pfam" id="PF12802"/>
    </source>
</evidence>
<sequence length="182" mass="20865">MKNEFFNTAGIKALGSRLRMLTERITNDAAGIYKLYDIEMQPKWFPVFFALSHGKEKTITGIATEIGHSHPSVSKIVSEMTKSGLVIDKKDAADGRRNMISLCEIGISYAEKIKHQYTDLERAIEVVDSQATHNLWKAIEEWEFLLEQKSLLCRVTEEKKHRESKNVQIVAYKPQYAKHSNH</sequence>
<keyword evidence="2" id="KW-0238">DNA-binding</keyword>
<name>A0A1G7QLE2_9SPHI</name>
<dbReference type="RefSeq" id="WP_244155594.1">
    <property type="nucleotide sequence ID" value="NZ_FNCH01000002.1"/>
</dbReference>
<dbReference type="Pfam" id="PF12802">
    <property type="entry name" value="MarR_2"/>
    <property type="match status" value="1"/>
</dbReference>
<organism evidence="2 3">
    <name type="scientific">Pedobacter terrae</name>
    <dbReference type="NCBI Taxonomy" id="405671"/>
    <lineage>
        <taxon>Bacteria</taxon>
        <taxon>Pseudomonadati</taxon>
        <taxon>Bacteroidota</taxon>
        <taxon>Sphingobacteriia</taxon>
        <taxon>Sphingobacteriales</taxon>
        <taxon>Sphingobacteriaceae</taxon>
        <taxon>Pedobacter</taxon>
    </lineage>
</organism>
<dbReference type="GO" id="GO:0003700">
    <property type="term" value="F:DNA-binding transcription factor activity"/>
    <property type="evidence" value="ECO:0007669"/>
    <property type="project" value="InterPro"/>
</dbReference>
<keyword evidence="3" id="KW-1185">Reference proteome</keyword>
<dbReference type="STRING" id="405671.SAMN05421827_102343"/>
<protein>
    <submittedName>
        <fullName evidence="2">DNA-binding transcriptional regulator, MarR family</fullName>
    </submittedName>
</protein>
<dbReference type="EMBL" id="FNCH01000002">
    <property type="protein sequence ID" value="SDF99298.1"/>
    <property type="molecule type" value="Genomic_DNA"/>
</dbReference>